<name>A0ABU2H0V1_9ACTN</name>
<evidence type="ECO:0000256" key="6">
    <source>
        <dbReference type="ARBA" id="ARBA00022777"/>
    </source>
</evidence>
<evidence type="ECO:0000313" key="13">
    <source>
        <dbReference type="Proteomes" id="UP001250214"/>
    </source>
</evidence>
<protein>
    <recommendedName>
        <fullName evidence="2">histidine kinase</fullName>
        <ecNumber evidence="2">2.7.13.3</ecNumber>
    </recommendedName>
</protein>
<feature type="transmembrane region" description="Helical" evidence="10">
    <location>
        <begin position="156"/>
        <end position="176"/>
    </location>
</feature>
<evidence type="ECO:0000256" key="5">
    <source>
        <dbReference type="ARBA" id="ARBA00022741"/>
    </source>
</evidence>
<dbReference type="InterPro" id="IPR036890">
    <property type="entry name" value="HATPase_C_sf"/>
</dbReference>
<keyword evidence="13" id="KW-1185">Reference proteome</keyword>
<feature type="transmembrane region" description="Helical" evidence="10">
    <location>
        <begin position="30"/>
        <end position="49"/>
    </location>
</feature>
<dbReference type="Gene3D" id="1.20.5.1930">
    <property type="match status" value="1"/>
</dbReference>
<dbReference type="GO" id="GO:0016301">
    <property type="term" value="F:kinase activity"/>
    <property type="evidence" value="ECO:0007669"/>
    <property type="project" value="UniProtKB-KW"/>
</dbReference>
<evidence type="ECO:0000256" key="4">
    <source>
        <dbReference type="ARBA" id="ARBA00022679"/>
    </source>
</evidence>
<evidence type="ECO:0000256" key="9">
    <source>
        <dbReference type="SAM" id="MobiDB-lite"/>
    </source>
</evidence>
<dbReference type="Proteomes" id="UP001250214">
    <property type="component" value="Unassembled WGS sequence"/>
</dbReference>
<keyword evidence="10" id="KW-0472">Membrane</keyword>
<dbReference type="Pfam" id="PF07730">
    <property type="entry name" value="HisKA_3"/>
    <property type="match status" value="1"/>
</dbReference>
<comment type="caution">
    <text evidence="12">The sequence shown here is derived from an EMBL/GenBank/DDBJ whole genome shotgun (WGS) entry which is preliminary data.</text>
</comment>
<evidence type="ECO:0000313" key="12">
    <source>
        <dbReference type="EMBL" id="MDS1268933.1"/>
    </source>
</evidence>
<dbReference type="Pfam" id="PF02518">
    <property type="entry name" value="HATPase_c"/>
    <property type="match status" value="1"/>
</dbReference>
<proteinExistence type="predicted"/>
<keyword evidence="3" id="KW-0597">Phosphoprotein</keyword>
<feature type="domain" description="Histidine kinase/HSP90-like ATPase" evidence="11">
    <location>
        <begin position="338"/>
        <end position="435"/>
    </location>
</feature>
<feature type="transmembrane region" description="Helical" evidence="10">
    <location>
        <begin position="126"/>
        <end position="144"/>
    </location>
</feature>
<dbReference type="PANTHER" id="PTHR24421:SF10">
    <property type="entry name" value="NITRATE_NITRITE SENSOR PROTEIN NARQ"/>
    <property type="match status" value="1"/>
</dbReference>
<dbReference type="Gene3D" id="3.30.565.10">
    <property type="entry name" value="Histidine kinase-like ATPase, C-terminal domain"/>
    <property type="match status" value="1"/>
</dbReference>
<dbReference type="CDD" id="cd16917">
    <property type="entry name" value="HATPase_UhpB-NarQ-NarX-like"/>
    <property type="match status" value="1"/>
</dbReference>
<dbReference type="SUPFAM" id="SSF55874">
    <property type="entry name" value="ATPase domain of HSP90 chaperone/DNA topoisomerase II/histidine kinase"/>
    <property type="match status" value="1"/>
</dbReference>
<keyword evidence="4" id="KW-0808">Transferase</keyword>
<evidence type="ECO:0000256" key="8">
    <source>
        <dbReference type="ARBA" id="ARBA00023012"/>
    </source>
</evidence>
<reference evidence="13" key="1">
    <citation type="submission" date="2023-07" db="EMBL/GenBank/DDBJ databases">
        <title>Novel species in the genus Lipingzhangella isolated from Sambhar Salt Lake.</title>
        <authorList>
            <person name="Jiya N."/>
            <person name="Kajale S."/>
            <person name="Sharma A."/>
        </authorList>
    </citation>
    <scope>NUCLEOTIDE SEQUENCE [LARGE SCALE GENOMIC DNA]</scope>
    <source>
        <strain evidence="13">LS1_29</strain>
    </source>
</reference>
<accession>A0ABU2H0V1</accession>
<evidence type="ECO:0000259" key="11">
    <source>
        <dbReference type="SMART" id="SM00387"/>
    </source>
</evidence>
<evidence type="ECO:0000256" key="3">
    <source>
        <dbReference type="ARBA" id="ARBA00022553"/>
    </source>
</evidence>
<sequence>MQPAEHRAPAEGRWMALFARVRDADPRLRTWSVNALLVAALLLAHLVSWPHVARELSAAHPATYEPQNWLWPALASGLLAPVVLARRRLPLTTLVVFAAGGAAAELAGIYTWTVVALGMVVASHSIGRYLALARSLLSLVAALAVEATRALIQTGLGGWVPSALFLTLLVGAWWAGRLGRLRSFHLAELRAHSERLELARDAHTRAILAEERSRIARELHDVVAHHVSVMTVQATAGRRVIQRDPEQAGETLLEIETTGRQALAEMRRLVGVLRSAEPPSTSEPPDQVLPQEADTAPQPGLDDLEGLVRQVRDAGLHARLHVDHSEDAHGHRRQLPAGLELTLYRLTQESLTNVLKHSGAGTHVSVTLRFSHATVALEINDDGSGSGATNTEVVDSPGHGLLGMAERVALFDGELTAHPHPDGGFLVQARVPLPAAVRHTGE</sequence>
<keyword evidence="10" id="KW-0812">Transmembrane</keyword>
<dbReference type="InterPro" id="IPR003594">
    <property type="entry name" value="HATPase_dom"/>
</dbReference>
<keyword evidence="10" id="KW-1133">Transmembrane helix</keyword>
<keyword evidence="7" id="KW-0067">ATP-binding</keyword>
<feature type="region of interest" description="Disordered" evidence="9">
    <location>
        <begin position="276"/>
        <end position="299"/>
    </location>
</feature>
<keyword evidence="8" id="KW-0902">Two-component regulatory system</keyword>
<dbReference type="PANTHER" id="PTHR24421">
    <property type="entry name" value="NITRATE/NITRITE SENSOR PROTEIN NARX-RELATED"/>
    <property type="match status" value="1"/>
</dbReference>
<dbReference type="InterPro" id="IPR011712">
    <property type="entry name" value="Sig_transdc_His_kin_sub3_dim/P"/>
</dbReference>
<evidence type="ECO:0000256" key="10">
    <source>
        <dbReference type="SAM" id="Phobius"/>
    </source>
</evidence>
<feature type="transmembrane region" description="Helical" evidence="10">
    <location>
        <begin position="94"/>
        <end position="120"/>
    </location>
</feature>
<evidence type="ECO:0000256" key="7">
    <source>
        <dbReference type="ARBA" id="ARBA00022840"/>
    </source>
</evidence>
<feature type="transmembrane region" description="Helical" evidence="10">
    <location>
        <begin position="69"/>
        <end position="85"/>
    </location>
</feature>
<gene>
    <name evidence="12" type="ORF">RIF23_01350</name>
</gene>
<dbReference type="SMART" id="SM00387">
    <property type="entry name" value="HATPase_c"/>
    <property type="match status" value="1"/>
</dbReference>
<comment type="catalytic activity">
    <reaction evidence="1">
        <text>ATP + protein L-histidine = ADP + protein N-phospho-L-histidine.</text>
        <dbReference type="EC" id="2.7.13.3"/>
    </reaction>
</comment>
<dbReference type="EMBL" id="JAVLVT010000001">
    <property type="protein sequence ID" value="MDS1268933.1"/>
    <property type="molecule type" value="Genomic_DNA"/>
</dbReference>
<evidence type="ECO:0000256" key="2">
    <source>
        <dbReference type="ARBA" id="ARBA00012438"/>
    </source>
</evidence>
<organism evidence="12 13">
    <name type="scientific">Lipingzhangella rawalii</name>
    <dbReference type="NCBI Taxonomy" id="2055835"/>
    <lineage>
        <taxon>Bacteria</taxon>
        <taxon>Bacillati</taxon>
        <taxon>Actinomycetota</taxon>
        <taxon>Actinomycetes</taxon>
        <taxon>Streptosporangiales</taxon>
        <taxon>Nocardiopsidaceae</taxon>
        <taxon>Lipingzhangella</taxon>
    </lineage>
</organism>
<keyword evidence="6 12" id="KW-0418">Kinase</keyword>
<dbReference type="EC" id="2.7.13.3" evidence="2"/>
<evidence type="ECO:0000256" key="1">
    <source>
        <dbReference type="ARBA" id="ARBA00000085"/>
    </source>
</evidence>
<dbReference type="InterPro" id="IPR050482">
    <property type="entry name" value="Sensor_HK_TwoCompSys"/>
</dbReference>
<keyword evidence="5" id="KW-0547">Nucleotide-binding</keyword>